<name>A0A7W5P966_9GAMM</name>
<evidence type="ECO:0008006" key="3">
    <source>
        <dbReference type="Google" id="ProtNLM"/>
    </source>
</evidence>
<evidence type="ECO:0000313" key="1">
    <source>
        <dbReference type="EMBL" id="MBB3329300.1"/>
    </source>
</evidence>
<dbReference type="RefSeq" id="WP_183329386.1">
    <property type="nucleotide sequence ID" value="NZ_JACHZF010000001.1"/>
</dbReference>
<dbReference type="Proteomes" id="UP000553442">
    <property type="component" value="Unassembled WGS sequence"/>
</dbReference>
<sequence length="181" mass="20177">MIDLFLERQLPTPVTPDLVRQLTLEAGACLDLHRVQWQGSLLARDGHRLVCHFRARDTESARIGLRQAGAEVERLWAGTLHDAPGEGPLAANVLVERTFPAPVTLAAIQAIEDAGAACLQNHRVCFVRTCFALDRRRMLCLYRSPDAESVRLAQRLAGMPLERAWAFRHVRPLPENSTAAR</sequence>
<comment type="caution">
    <text evidence="1">The sequence shown here is derived from an EMBL/GenBank/DDBJ whole genome shotgun (WGS) entry which is preliminary data.</text>
</comment>
<gene>
    <name evidence="1" type="ORF">BDK63_000136</name>
</gene>
<proteinExistence type="predicted"/>
<reference evidence="1 2" key="1">
    <citation type="submission" date="2020-08" db="EMBL/GenBank/DDBJ databases">
        <title>Genomic Encyclopedia of Archaeal and Bacterial Type Strains, Phase II (KMG-II): from individual species to whole genera.</title>
        <authorList>
            <person name="Goeker M."/>
        </authorList>
    </citation>
    <scope>NUCLEOTIDE SEQUENCE [LARGE SCALE GENOMIC DNA]</scope>
    <source>
        <strain evidence="1 2">5AG</strain>
    </source>
</reference>
<evidence type="ECO:0000313" key="2">
    <source>
        <dbReference type="Proteomes" id="UP000553442"/>
    </source>
</evidence>
<dbReference type="InterPro" id="IPR042557">
    <property type="entry name" value="SCO4226"/>
</dbReference>
<keyword evidence="2" id="KW-1185">Reference proteome</keyword>
<dbReference type="Pfam" id="PF14026">
    <property type="entry name" value="SCO4226-like"/>
    <property type="match status" value="1"/>
</dbReference>
<protein>
    <recommendedName>
        <fullName evidence="3">DUF4242 domain-containing protein</fullName>
    </recommendedName>
</protein>
<dbReference type="AlphaFoldDB" id="A0A7W5P966"/>
<dbReference type="InterPro" id="IPR025336">
    <property type="entry name" value="SCO4226-like"/>
</dbReference>
<organism evidence="1 2">
    <name type="scientific">Halomonas campaniensis</name>
    <dbReference type="NCBI Taxonomy" id="213554"/>
    <lineage>
        <taxon>Bacteria</taxon>
        <taxon>Pseudomonadati</taxon>
        <taxon>Pseudomonadota</taxon>
        <taxon>Gammaproteobacteria</taxon>
        <taxon>Oceanospirillales</taxon>
        <taxon>Halomonadaceae</taxon>
        <taxon>Halomonas</taxon>
    </lineage>
</organism>
<dbReference type="EMBL" id="JACHZF010000001">
    <property type="protein sequence ID" value="MBB3329300.1"/>
    <property type="molecule type" value="Genomic_DNA"/>
</dbReference>
<accession>A0A7W5P966</accession>
<dbReference type="Gene3D" id="3.30.70.3090">
    <property type="entry name" value="ORF SCO4226, nickel-binding ferredoxin-like monomer"/>
    <property type="match status" value="1"/>
</dbReference>